<feature type="compositionally biased region" description="Polar residues" evidence="1">
    <location>
        <begin position="1"/>
        <end position="18"/>
    </location>
</feature>
<gene>
    <name evidence="3" type="ORF">C7M71_007595</name>
</gene>
<dbReference type="Proteomes" id="UP000249340">
    <property type="component" value="Chromosome"/>
</dbReference>
<feature type="transmembrane region" description="Helical" evidence="2">
    <location>
        <begin position="58"/>
        <end position="76"/>
    </location>
</feature>
<dbReference type="RefSeq" id="WP_111494459.1">
    <property type="nucleotide sequence ID" value="NZ_CP031264.1"/>
</dbReference>
<feature type="region of interest" description="Disordered" evidence="1">
    <location>
        <begin position="1"/>
        <end position="20"/>
    </location>
</feature>
<keyword evidence="2" id="KW-1133">Transmembrane helix</keyword>
<keyword evidence="2" id="KW-0812">Transmembrane</keyword>
<dbReference type="AlphaFoldDB" id="A0A345SUB8"/>
<feature type="transmembrane region" description="Helical" evidence="2">
    <location>
        <begin position="25"/>
        <end position="46"/>
    </location>
</feature>
<dbReference type="KEGG" id="stri:C7M71_007595"/>
<evidence type="ECO:0000256" key="2">
    <source>
        <dbReference type="SAM" id="Phobius"/>
    </source>
</evidence>
<keyword evidence="2" id="KW-0472">Membrane</keyword>
<keyword evidence="4" id="KW-1185">Reference proteome</keyword>
<feature type="transmembrane region" description="Helical" evidence="2">
    <location>
        <begin position="121"/>
        <end position="145"/>
    </location>
</feature>
<evidence type="ECO:0000313" key="3">
    <source>
        <dbReference type="EMBL" id="AXI77323.1"/>
    </source>
</evidence>
<reference evidence="4" key="1">
    <citation type="submission" date="2018-07" db="EMBL/GenBank/DDBJ databases">
        <title>Streptacidiphilus bronchialis DSM 106435 chromosome.</title>
        <authorList>
            <person name="Batra D."/>
            <person name="Gulvik C.A."/>
        </authorList>
    </citation>
    <scope>NUCLEOTIDE SEQUENCE [LARGE SCALE GENOMIC DNA]</scope>
    <source>
        <strain evidence="4">DSM 106435</strain>
    </source>
</reference>
<proteinExistence type="predicted"/>
<accession>A0A345SUB8</accession>
<evidence type="ECO:0000256" key="1">
    <source>
        <dbReference type="SAM" id="MobiDB-lite"/>
    </source>
</evidence>
<dbReference type="EMBL" id="CP031264">
    <property type="protein sequence ID" value="AXI77323.1"/>
    <property type="molecule type" value="Genomic_DNA"/>
</dbReference>
<dbReference type="PROSITE" id="PS51318">
    <property type="entry name" value="TAT"/>
    <property type="match status" value="1"/>
</dbReference>
<dbReference type="OrthoDB" id="3824423at2"/>
<sequence>MTSTDPLLRPTLQQQPRSSGRPWRLISQGYVAFFGGTLAGTAVAVVNATRLGLPRRRVLAVASVGAAALAATLALLTVGSGILAGALTVERILAMAAYLWQVRLQREPDRVFVLRGGEYAPLLGVGVAAVAGLGLLEGVLVHGALAAVSR</sequence>
<name>A0A345SUB8_9ACTN</name>
<evidence type="ECO:0000313" key="4">
    <source>
        <dbReference type="Proteomes" id="UP000249340"/>
    </source>
</evidence>
<organism evidence="3 4">
    <name type="scientific">Peterkaempfera bronchialis</name>
    <dbReference type="NCBI Taxonomy" id="2126346"/>
    <lineage>
        <taxon>Bacteria</taxon>
        <taxon>Bacillati</taxon>
        <taxon>Actinomycetota</taxon>
        <taxon>Actinomycetes</taxon>
        <taxon>Kitasatosporales</taxon>
        <taxon>Streptomycetaceae</taxon>
        <taxon>Peterkaempfera</taxon>
    </lineage>
</organism>
<protein>
    <submittedName>
        <fullName evidence="3">Uncharacterized protein</fullName>
    </submittedName>
</protein>
<dbReference type="InterPro" id="IPR006311">
    <property type="entry name" value="TAT_signal"/>
</dbReference>